<gene>
    <name evidence="1" type="ORF">THAOC_02225</name>
</gene>
<evidence type="ECO:0000313" key="1">
    <source>
        <dbReference type="EMBL" id="EJK76034.1"/>
    </source>
</evidence>
<organism evidence="1 2">
    <name type="scientific">Thalassiosira oceanica</name>
    <name type="common">Marine diatom</name>
    <dbReference type="NCBI Taxonomy" id="159749"/>
    <lineage>
        <taxon>Eukaryota</taxon>
        <taxon>Sar</taxon>
        <taxon>Stramenopiles</taxon>
        <taxon>Ochrophyta</taxon>
        <taxon>Bacillariophyta</taxon>
        <taxon>Coscinodiscophyceae</taxon>
        <taxon>Thalassiosirophycidae</taxon>
        <taxon>Thalassiosirales</taxon>
        <taxon>Thalassiosiraceae</taxon>
        <taxon>Thalassiosira</taxon>
    </lineage>
</organism>
<dbReference type="InterPro" id="IPR037272">
    <property type="entry name" value="SNS_sf"/>
</dbReference>
<dbReference type="Proteomes" id="UP000266841">
    <property type="component" value="Unassembled WGS sequence"/>
</dbReference>
<accession>K0TG58</accession>
<dbReference type="SUPFAM" id="SSF161070">
    <property type="entry name" value="SNF-like"/>
    <property type="match status" value="1"/>
</dbReference>
<protein>
    <submittedName>
        <fullName evidence="1">Uncharacterized protein</fullName>
    </submittedName>
</protein>
<name>K0TG58_THAOC</name>
<evidence type="ECO:0000313" key="2">
    <source>
        <dbReference type="Proteomes" id="UP000266841"/>
    </source>
</evidence>
<sequence>MRGRLLCDWRQTDWVETQETWYAPSSVPYPQSWRSTIVSKPLWLWLPLFTSSEWPMRNKFCKQVSNRRPPARGPPLLNWGALPTRNKRTGAGFPVILQATSGKTMAYYCLRPTNRAIPAQSTRLSIDLPVDTPPVPTKGDQQIDSSLVFSNSSANIYCKLIDNTKQEVRAIDNTRAELEQTTEPKRGIESDAVDTREHWSSRAAFYFAAVGSAVGYGNV</sequence>
<keyword evidence="2" id="KW-1185">Reference proteome</keyword>
<dbReference type="AlphaFoldDB" id="K0TG58"/>
<comment type="caution">
    <text evidence="1">The sequence shown here is derived from an EMBL/GenBank/DDBJ whole genome shotgun (WGS) entry which is preliminary data.</text>
</comment>
<dbReference type="EMBL" id="AGNL01002581">
    <property type="protein sequence ID" value="EJK76034.1"/>
    <property type="molecule type" value="Genomic_DNA"/>
</dbReference>
<reference evidence="1 2" key="1">
    <citation type="journal article" date="2012" name="Genome Biol.">
        <title>Genome and low-iron response of an oceanic diatom adapted to chronic iron limitation.</title>
        <authorList>
            <person name="Lommer M."/>
            <person name="Specht M."/>
            <person name="Roy A.S."/>
            <person name="Kraemer L."/>
            <person name="Andreson R."/>
            <person name="Gutowska M.A."/>
            <person name="Wolf J."/>
            <person name="Bergner S.V."/>
            <person name="Schilhabel M.B."/>
            <person name="Klostermeier U.C."/>
            <person name="Beiko R.G."/>
            <person name="Rosenstiel P."/>
            <person name="Hippler M."/>
            <person name="Laroche J."/>
        </authorList>
    </citation>
    <scope>NUCLEOTIDE SEQUENCE [LARGE SCALE GENOMIC DNA]</scope>
    <source>
        <strain evidence="1 2">CCMP1005</strain>
    </source>
</reference>
<proteinExistence type="predicted"/>